<proteinExistence type="predicted"/>
<name>A0ABT5VCM3_9BACI</name>
<protein>
    <submittedName>
        <fullName evidence="1">Uncharacterized protein</fullName>
    </submittedName>
</protein>
<evidence type="ECO:0000313" key="2">
    <source>
        <dbReference type="Proteomes" id="UP001148125"/>
    </source>
</evidence>
<gene>
    <name evidence="1" type="ORF">N7Z68_06790</name>
</gene>
<dbReference type="EMBL" id="JAOTPO010000003">
    <property type="protein sequence ID" value="MDE5413087.1"/>
    <property type="molecule type" value="Genomic_DNA"/>
</dbReference>
<keyword evidence="2" id="KW-1185">Reference proteome</keyword>
<dbReference type="RefSeq" id="WP_275117703.1">
    <property type="nucleotide sequence ID" value="NZ_JAOTPO010000003.1"/>
</dbReference>
<reference evidence="1" key="1">
    <citation type="submission" date="2024-05" db="EMBL/GenBank/DDBJ databases">
        <title>Alkalihalobacillus sp. strain MEB203 novel alkaliphilic bacterium from Lonar Lake, India.</title>
        <authorList>
            <person name="Joshi A."/>
            <person name="Thite S."/>
            <person name="Mengade P."/>
        </authorList>
    </citation>
    <scope>NUCLEOTIDE SEQUENCE</scope>
    <source>
        <strain evidence="1">MEB 203</strain>
    </source>
</reference>
<dbReference type="Proteomes" id="UP001148125">
    <property type="component" value="Unassembled WGS sequence"/>
</dbReference>
<evidence type="ECO:0000313" key="1">
    <source>
        <dbReference type="EMBL" id="MDE5413087.1"/>
    </source>
</evidence>
<accession>A0ABT5VCM3</accession>
<sequence>MSLETVWDHFMELLKNNPAITSVTKKKFTHLPFLYVQTTTSHVELENTLKSAAMTVMKGKRLTLEMAYVRKMEDIYIYRLRFLVPSEKMFCCGNGCMDCIRFKT</sequence>
<comment type="caution">
    <text evidence="1">The sequence shown here is derived from an EMBL/GenBank/DDBJ whole genome shotgun (WGS) entry which is preliminary data.</text>
</comment>
<organism evidence="1 2">
    <name type="scientific">Alkalihalobacterium chitinilyticum</name>
    <dbReference type="NCBI Taxonomy" id="2980103"/>
    <lineage>
        <taxon>Bacteria</taxon>
        <taxon>Bacillati</taxon>
        <taxon>Bacillota</taxon>
        <taxon>Bacilli</taxon>
        <taxon>Bacillales</taxon>
        <taxon>Bacillaceae</taxon>
        <taxon>Alkalihalobacterium</taxon>
    </lineage>
</organism>